<evidence type="ECO:0000256" key="10">
    <source>
        <dbReference type="RuleBase" id="RU003560"/>
    </source>
</evidence>
<dbReference type="Gene3D" id="3.90.1150.10">
    <property type="entry name" value="Aspartate Aminotransferase, domain 1"/>
    <property type="match status" value="1"/>
</dbReference>
<dbReference type="GO" id="GO:0008483">
    <property type="term" value="F:transaminase activity"/>
    <property type="evidence" value="ECO:0007669"/>
    <property type="project" value="InterPro"/>
</dbReference>
<reference evidence="11 12" key="1">
    <citation type="submission" date="2015-06" db="EMBL/GenBank/DDBJ databases">
        <title>More than comparative genomics: Whole genome sequencing reveals elusive C. pecorum plasmid and re-evaluates genetic differences and phylogenetic relationships between C. pecorum from pig, cattle, sheep and koala hosts.</title>
        <authorList>
            <person name="Jelocnik M."/>
            <person name="Bachmann N.L."/>
            <person name="Kaltenboeck B."/>
            <person name="Waugh C."/>
            <person name="Woolford L."/>
            <person name="Speight N."/>
            <person name="Gillett A."/>
            <person name="Higgins D."/>
            <person name="Flanagan C."/>
            <person name="Myers G."/>
            <person name="Timms P."/>
            <person name="Polkinghorne A."/>
        </authorList>
    </citation>
    <scope>NUCLEOTIDE SEQUENCE [LARGE SCALE GENOMIC DNA]</scope>
    <source>
        <strain evidence="11 12">L1</strain>
    </source>
</reference>
<dbReference type="NCBIfam" id="NF000818">
    <property type="entry name" value="PRK00062.1"/>
    <property type="match status" value="1"/>
</dbReference>
<dbReference type="Proteomes" id="UP000054301">
    <property type="component" value="Unassembled WGS sequence"/>
</dbReference>
<evidence type="ECO:0000256" key="9">
    <source>
        <dbReference type="NCBIfam" id="TIGR00713"/>
    </source>
</evidence>
<evidence type="ECO:0000256" key="4">
    <source>
        <dbReference type="ARBA" id="ARBA00012143"/>
    </source>
</evidence>
<dbReference type="PANTHER" id="PTHR43713">
    <property type="entry name" value="GLUTAMATE-1-SEMIALDEHYDE 2,1-AMINOMUTASE"/>
    <property type="match status" value="1"/>
</dbReference>
<keyword evidence="6 10" id="KW-0663">Pyridoxal phosphate</keyword>
<evidence type="ECO:0000256" key="1">
    <source>
        <dbReference type="ARBA" id="ARBA00001933"/>
    </source>
</evidence>
<dbReference type="PROSITE" id="PS00600">
    <property type="entry name" value="AA_TRANSFER_CLASS_3"/>
    <property type="match status" value="1"/>
</dbReference>
<dbReference type="Gene3D" id="3.40.640.10">
    <property type="entry name" value="Type I PLP-dependent aspartate aminotransferase-like (Major domain)"/>
    <property type="match status" value="1"/>
</dbReference>
<comment type="pathway">
    <text evidence="2">Porphyrin-containing compound metabolism; protoporphyrin-IX biosynthesis; 5-aminolevulinate from L-glutamyl-tRNA(Glu): step 2/2.</text>
</comment>
<dbReference type="InterPro" id="IPR015424">
    <property type="entry name" value="PyrdxlP-dep_Trfase"/>
</dbReference>
<organism evidence="11 12">
    <name type="scientific">Chlamydia pecorum</name>
    <dbReference type="NCBI Taxonomy" id="85991"/>
    <lineage>
        <taxon>Bacteria</taxon>
        <taxon>Pseudomonadati</taxon>
        <taxon>Chlamydiota</taxon>
        <taxon>Chlamydiia</taxon>
        <taxon>Chlamydiales</taxon>
        <taxon>Chlamydiaceae</taxon>
        <taxon>Chlamydia/Chlamydophila group</taxon>
        <taxon>Chlamydia</taxon>
    </lineage>
</organism>
<evidence type="ECO:0000256" key="3">
    <source>
        <dbReference type="ARBA" id="ARBA00008981"/>
    </source>
</evidence>
<keyword evidence="7" id="KW-0413">Isomerase</keyword>
<evidence type="ECO:0000256" key="2">
    <source>
        <dbReference type="ARBA" id="ARBA00004819"/>
    </source>
</evidence>
<dbReference type="EMBL" id="LFRH01000005">
    <property type="protein sequence ID" value="KTF28425.1"/>
    <property type="molecule type" value="Genomic_DNA"/>
</dbReference>
<dbReference type="GO" id="GO:0006779">
    <property type="term" value="P:porphyrin-containing compound biosynthetic process"/>
    <property type="evidence" value="ECO:0007669"/>
    <property type="project" value="UniProtKB-UniRule"/>
</dbReference>
<dbReference type="GO" id="GO:0030170">
    <property type="term" value="F:pyridoxal phosphate binding"/>
    <property type="evidence" value="ECO:0007669"/>
    <property type="project" value="InterPro"/>
</dbReference>
<dbReference type="InterPro" id="IPR015421">
    <property type="entry name" value="PyrdxlP-dep_Trfase_major"/>
</dbReference>
<dbReference type="EC" id="5.4.3.8" evidence="4 9"/>
<evidence type="ECO:0000313" key="12">
    <source>
        <dbReference type="Proteomes" id="UP000054301"/>
    </source>
</evidence>
<evidence type="ECO:0000256" key="8">
    <source>
        <dbReference type="ARBA" id="ARBA00023244"/>
    </source>
</evidence>
<comment type="cofactor">
    <cofactor evidence="1">
        <name>pyridoxal 5'-phosphate</name>
        <dbReference type="ChEBI" id="CHEBI:597326"/>
    </cofactor>
</comment>
<dbReference type="NCBIfam" id="TIGR00713">
    <property type="entry name" value="hemL"/>
    <property type="match status" value="1"/>
</dbReference>
<sequence length="435" mass="47741">MTTLPEMSDVSVAYSEACQVFPGGVNSPVRACRSIGICPPIVVSAQRDIFIDSKGREFIDFCGSWGALIHGHGHPEITSAISMAASQGASYGLTSFMEISFAKALLNSLGLQGHKVRFVSTGTEAAMTAVRLARSITQRTVILKFSGGYHGHADVFLYEREVSHETLDSLRDLDFSSSMVLALPYNDLELFQSVMACIGEYVAGVIFEPVCANMGVISPLSGFLEGVITTCRFYQSLIIMDEVVTGFRLALRGAREVFHLHPDIAIYGKILGGGAPVAAIVAPREILDHLMPEGKVFQAGTFSGNSLSMAAGKRSLELCQEEGFYSRLKEIETFFYQPIEEAIVSRDFPVSLSRQGSMFSLFFTRHIPKNIDEARRVDLLAFQEFYRLAFRDGVYLSPSPLEASFLSSAHTEENLTYARNVIIDSLIKVFAKKNS</sequence>
<dbReference type="InterPro" id="IPR049704">
    <property type="entry name" value="Aminotrans_3_PPA_site"/>
</dbReference>
<dbReference type="SUPFAM" id="SSF53383">
    <property type="entry name" value="PLP-dependent transferases"/>
    <property type="match status" value="1"/>
</dbReference>
<comment type="caution">
    <text evidence="11">The sequence shown here is derived from an EMBL/GenBank/DDBJ whole genome shotgun (WGS) entry which is preliminary data.</text>
</comment>
<dbReference type="GO" id="GO:0042286">
    <property type="term" value="F:glutamate-1-semialdehyde 2,1-aminomutase activity"/>
    <property type="evidence" value="ECO:0007669"/>
    <property type="project" value="UniProtKB-UniRule"/>
</dbReference>
<dbReference type="PANTHER" id="PTHR43713:SF3">
    <property type="entry name" value="GLUTAMATE-1-SEMIALDEHYDE 2,1-AMINOMUTASE 1, CHLOROPLASTIC-RELATED"/>
    <property type="match status" value="1"/>
</dbReference>
<gene>
    <name evidence="11" type="primary">hemL</name>
    <name evidence="11" type="ORF">cpL1_0867</name>
</gene>
<evidence type="ECO:0000313" key="11">
    <source>
        <dbReference type="EMBL" id="KTF28425.1"/>
    </source>
</evidence>
<dbReference type="InterPro" id="IPR005814">
    <property type="entry name" value="Aminotrans_3"/>
</dbReference>
<dbReference type="Pfam" id="PF00202">
    <property type="entry name" value="Aminotran_3"/>
    <property type="match status" value="1"/>
</dbReference>
<dbReference type="InterPro" id="IPR004639">
    <property type="entry name" value="4pyrrol_synth_GluAld_NH2Trfase"/>
</dbReference>
<accession>A0AA40U5L0</accession>
<keyword evidence="8" id="KW-0627">Porphyrin biosynthesis</keyword>
<evidence type="ECO:0000256" key="6">
    <source>
        <dbReference type="ARBA" id="ARBA00022898"/>
    </source>
</evidence>
<dbReference type="AlphaFoldDB" id="A0AA40U5L0"/>
<evidence type="ECO:0000256" key="5">
    <source>
        <dbReference type="ARBA" id="ARBA00015416"/>
    </source>
</evidence>
<evidence type="ECO:0000256" key="7">
    <source>
        <dbReference type="ARBA" id="ARBA00023235"/>
    </source>
</evidence>
<dbReference type="GO" id="GO:0005737">
    <property type="term" value="C:cytoplasm"/>
    <property type="evidence" value="ECO:0007669"/>
    <property type="project" value="UniProtKB-UniRule"/>
</dbReference>
<comment type="similarity">
    <text evidence="3">Belongs to the class-III pyridoxal-phosphate-dependent aminotransferase family. HemL subfamily.</text>
</comment>
<protein>
    <recommendedName>
        <fullName evidence="5 9">Glutamate-1-semialdehyde 2,1-aminomutase</fullName>
        <ecNumber evidence="4 9">5.4.3.8</ecNumber>
    </recommendedName>
</protein>
<dbReference type="CDD" id="cd00610">
    <property type="entry name" value="OAT_like"/>
    <property type="match status" value="1"/>
</dbReference>
<dbReference type="InterPro" id="IPR015422">
    <property type="entry name" value="PyrdxlP-dep_Trfase_small"/>
</dbReference>
<name>A0AA40U5L0_9CHLA</name>
<proteinExistence type="inferred from homology"/>